<feature type="transmembrane region" description="Helical" evidence="8">
    <location>
        <begin position="87"/>
        <end position="108"/>
    </location>
</feature>
<dbReference type="FunFam" id="1.20.1080.10:FF:000019">
    <property type="entry name" value="AQuaPorin or aquaglyceroporin related"/>
    <property type="match status" value="1"/>
</dbReference>
<comment type="subcellular location">
    <subcellularLocation>
        <location evidence="1">Membrane</location>
        <topology evidence="1">Multi-pass membrane protein</topology>
    </subcellularLocation>
</comment>
<dbReference type="CDD" id="cd00333">
    <property type="entry name" value="MIP"/>
    <property type="match status" value="1"/>
</dbReference>
<evidence type="ECO:0000256" key="3">
    <source>
        <dbReference type="ARBA" id="ARBA00022448"/>
    </source>
</evidence>
<sequence length="290" mass="31407">MAIKVNSGGLYGADVFELKTFGKYRGEMNKRPEFEQQKNNSDSDSKMIEDEKEFSIYSKCAAEFIAVLLFVYVGSMQAAGVFSHDGVLHAAFAHGVAIFVLAATFGGVSGAHINPAVTFGIALVGRITPIHAVCYIVSQLLGSIFGALLVRISLSYRTYNAIAAGATLCGKGIGWPEGLTAEIVTTYILVQTVLLCAVDTDKNRLAPLAIGFSLIIEILAAGAISGASMNPARSFGPNIMGQFFLKPEHLDAQYMFWNYHWIYYIGPIIGAFIAAGVYRLFFARDYRVLA</sequence>
<evidence type="ECO:0000256" key="7">
    <source>
        <dbReference type="RuleBase" id="RU000477"/>
    </source>
</evidence>
<keyword evidence="4 7" id="KW-0812">Transmembrane</keyword>
<dbReference type="Gene3D" id="1.20.1080.10">
    <property type="entry name" value="Glycerol uptake facilitator protein"/>
    <property type="match status" value="1"/>
</dbReference>
<dbReference type="GO" id="GO:0005886">
    <property type="term" value="C:plasma membrane"/>
    <property type="evidence" value="ECO:0007669"/>
    <property type="project" value="TreeGrafter"/>
</dbReference>
<dbReference type="AlphaFoldDB" id="A0A1I7U748"/>
<evidence type="ECO:0000256" key="8">
    <source>
        <dbReference type="SAM" id="Phobius"/>
    </source>
</evidence>
<dbReference type="PANTHER" id="PTHR19139:SF284">
    <property type="entry name" value="AQUAPORIN"/>
    <property type="match status" value="1"/>
</dbReference>
<evidence type="ECO:0000256" key="1">
    <source>
        <dbReference type="ARBA" id="ARBA00004141"/>
    </source>
</evidence>
<dbReference type="InterPro" id="IPR023271">
    <property type="entry name" value="Aquaporin-like"/>
</dbReference>
<feature type="transmembrane region" description="Helical" evidence="8">
    <location>
        <begin position="261"/>
        <end position="281"/>
    </location>
</feature>
<keyword evidence="5 8" id="KW-1133">Transmembrane helix</keyword>
<evidence type="ECO:0000313" key="9">
    <source>
        <dbReference type="Proteomes" id="UP000095282"/>
    </source>
</evidence>
<dbReference type="InterPro" id="IPR034294">
    <property type="entry name" value="Aquaporin_transptr"/>
</dbReference>
<evidence type="ECO:0000256" key="2">
    <source>
        <dbReference type="ARBA" id="ARBA00006175"/>
    </source>
</evidence>
<feature type="transmembrane region" description="Helical" evidence="8">
    <location>
        <begin position="128"/>
        <end position="150"/>
    </location>
</feature>
<dbReference type="Proteomes" id="UP000095282">
    <property type="component" value="Unplaced"/>
</dbReference>
<keyword evidence="6 8" id="KW-0472">Membrane</keyword>
<feature type="transmembrane region" description="Helical" evidence="8">
    <location>
        <begin position="56"/>
        <end position="75"/>
    </location>
</feature>
<accession>A0A1I7U748</accession>
<name>A0A1I7U748_9PELO</name>
<dbReference type="WBParaSite" id="Csp11.Scaffold629.g15541.t1">
    <property type="protein sequence ID" value="Csp11.Scaffold629.g15541.t1"/>
    <property type="gene ID" value="Csp11.Scaffold629.g15541"/>
</dbReference>
<dbReference type="SUPFAM" id="SSF81338">
    <property type="entry name" value="Aquaporin-like"/>
    <property type="match status" value="1"/>
</dbReference>
<evidence type="ECO:0000256" key="4">
    <source>
        <dbReference type="ARBA" id="ARBA00022692"/>
    </source>
</evidence>
<evidence type="ECO:0000256" key="6">
    <source>
        <dbReference type="ARBA" id="ARBA00023136"/>
    </source>
</evidence>
<dbReference type="eggNOG" id="KOG0223">
    <property type="taxonomic scope" value="Eukaryota"/>
</dbReference>
<dbReference type="InterPro" id="IPR000425">
    <property type="entry name" value="MIP"/>
</dbReference>
<dbReference type="Pfam" id="PF00230">
    <property type="entry name" value="MIP"/>
    <property type="match status" value="1"/>
</dbReference>
<evidence type="ECO:0000256" key="5">
    <source>
        <dbReference type="ARBA" id="ARBA00022989"/>
    </source>
</evidence>
<keyword evidence="9" id="KW-1185">Reference proteome</keyword>
<comment type="similarity">
    <text evidence="2 7">Belongs to the MIP/aquaporin (TC 1.A.8) family.</text>
</comment>
<dbReference type="GO" id="GO:0015250">
    <property type="term" value="F:water channel activity"/>
    <property type="evidence" value="ECO:0007669"/>
    <property type="project" value="TreeGrafter"/>
</dbReference>
<organism evidence="9 10">
    <name type="scientific">Caenorhabditis tropicalis</name>
    <dbReference type="NCBI Taxonomy" id="1561998"/>
    <lineage>
        <taxon>Eukaryota</taxon>
        <taxon>Metazoa</taxon>
        <taxon>Ecdysozoa</taxon>
        <taxon>Nematoda</taxon>
        <taxon>Chromadorea</taxon>
        <taxon>Rhabditida</taxon>
        <taxon>Rhabditina</taxon>
        <taxon>Rhabditomorpha</taxon>
        <taxon>Rhabditoidea</taxon>
        <taxon>Rhabditidae</taxon>
        <taxon>Peloderinae</taxon>
        <taxon>Caenorhabditis</taxon>
    </lineage>
</organism>
<dbReference type="PRINTS" id="PR00783">
    <property type="entry name" value="MINTRINSICP"/>
</dbReference>
<dbReference type="PROSITE" id="PS00221">
    <property type="entry name" value="MIP"/>
    <property type="match status" value="1"/>
</dbReference>
<proteinExistence type="inferred from homology"/>
<feature type="transmembrane region" description="Helical" evidence="8">
    <location>
        <begin position="205"/>
        <end position="227"/>
    </location>
</feature>
<keyword evidence="3 7" id="KW-0813">Transport</keyword>
<dbReference type="PANTHER" id="PTHR19139">
    <property type="entry name" value="AQUAPORIN TRANSPORTER"/>
    <property type="match status" value="1"/>
</dbReference>
<dbReference type="InterPro" id="IPR022357">
    <property type="entry name" value="MIP_CS"/>
</dbReference>
<reference evidence="10" key="1">
    <citation type="submission" date="2016-11" db="UniProtKB">
        <authorList>
            <consortium name="WormBaseParasite"/>
        </authorList>
    </citation>
    <scope>IDENTIFICATION</scope>
</reference>
<protein>
    <submittedName>
        <fullName evidence="10">Aquaporin</fullName>
    </submittedName>
</protein>
<evidence type="ECO:0000313" key="10">
    <source>
        <dbReference type="WBParaSite" id="Csp11.Scaffold629.g15541.t1"/>
    </source>
</evidence>
<dbReference type="STRING" id="1561998.A0A1I7U748"/>